<dbReference type="EC" id="3.1.26.5" evidence="7 8"/>
<comment type="function">
    <text evidence="1 7">RNaseP catalyzes the removal of the 5'-leader sequence from pre-tRNA to produce the mature 5'-terminus. It can also cleave other RNA substrates such as 4.5S RNA. The protein component plays an auxiliary but essential role in vivo by binding to the 5'-leader sequence and broadening the substrate specificity of the ribozyme.</text>
</comment>
<dbReference type="HAMAP" id="MF_00227">
    <property type="entry name" value="RNase_P"/>
    <property type="match status" value="1"/>
</dbReference>
<reference evidence="9 10" key="1">
    <citation type="submission" date="2019-02" db="EMBL/GenBank/DDBJ databases">
        <authorList>
            <person name="Manzano-Marin A."/>
            <person name="Manzano-Marin A."/>
        </authorList>
    </citation>
    <scope>NUCLEOTIDE SEQUENCE [LARGE SCALE GENOMIC DNA]</scope>
    <source>
        <strain evidence="9 10">BuCikochiana</strain>
    </source>
</reference>
<dbReference type="GO" id="GO:0030677">
    <property type="term" value="C:ribonuclease P complex"/>
    <property type="evidence" value="ECO:0007669"/>
    <property type="project" value="TreeGrafter"/>
</dbReference>
<dbReference type="GO" id="GO:0000049">
    <property type="term" value="F:tRNA binding"/>
    <property type="evidence" value="ECO:0007669"/>
    <property type="project" value="UniProtKB-UniRule"/>
</dbReference>
<name>A0A451D5F6_9GAMM</name>
<evidence type="ECO:0000313" key="9">
    <source>
        <dbReference type="EMBL" id="VFP80934.1"/>
    </source>
</evidence>
<dbReference type="NCBIfam" id="TIGR00188">
    <property type="entry name" value="rnpA"/>
    <property type="match status" value="1"/>
</dbReference>
<dbReference type="PANTHER" id="PTHR33992:SF1">
    <property type="entry name" value="RIBONUCLEASE P PROTEIN COMPONENT"/>
    <property type="match status" value="1"/>
</dbReference>
<dbReference type="PANTHER" id="PTHR33992">
    <property type="entry name" value="RIBONUCLEASE P PROTEIN COMPONENT"/>
    <property type="match status" value="1"/>
</dbReference>
<dbReference type="GO" id="GO:0001682">
    <property type="term" value="P:tRNA 5'-leader removal"/>
    <property type="evidence" value="ECO:0007669"/>
    <property type="project" value="UniProtKB-UniRule"/>
</dbReference>
<proteinExistence type="inferred from homology"/>
<evidence type="ECO:0000256" key="5">
    <source>
        <dbReference type="ARBA" id="ARBA00022801"/>
    </source>
</evidence>
<keyword evidence="2 7" id="KW-0819">tRNA processing</keyword>
<dbReference type="GO" id="GO:0042781">
    <property type="term" value="F:3'-tRNA processing endoribonuclease activity"/>
    <property type="evidence" value="ECO:0007669"/>
    <property type="project" value="TreeGrafter"/>
</dbReference>
<dbReference type="Gene3D" id="3.30.230.10">
    <property type="match status" value="1"/>
</dbReference>
<evidence type="ECO:0000256" key="2">
    <source>
        <dbReference type="ARBA" id="ARBA00022694"/>
    </source>
</evidence>
<comment type="subunit">
    <text evidence="7">Consists of a catalytic RNA component (M1 or rnpB) and a protein subunit.</text>
</comment>
<dbReference type="SUPFAM" id="SSF54211">
    <property type="entry name" value="Ribosomal protein S5 domain 2-like"/>
    <property type="match status" value="1"/>
</dbReference>
<gene>
    <name evidence="7 9" type="primary">rnpA</name>
    <name evidence="9" type="ORF">BUCIKOCA2762_006</name>
</gene>
<evidence type="ECO:0000256" key="7">
    <source>
        <dbReference type="HAMAP-Rule" id="MF_00227"/>
    </source>
</evidence>
<dbReference type="GO" id="GO:0004526">
    <property type="term" value="F:ribonuclease P activity"/>
    <property type="evidence" value="ECO:0007669"/>
    <property type="project" value="UniProtKB-UniRule"/>
</dbReference>
<evidence type="ECO:0000256" key="3">
    <source>
        <dbReference type="ARBA" id="ARBA00022722"/>
    </source>
</evidence>
<keyword evidence="3 7" id="KW-0540">Nuclease</keyword>
<dbReference type="InterPro" id="IPR020539">
    <property type="entry name" value="RNase_P_CS"/>
</dbReference>
<dbReference type="InterPro" id="IPR014721">
    <property type="entry name" value="Ribsml_uS5_D2-typ_fold_subgr"/>
</dbReference>
<evidence type="ECO:0000256" key="1">
    <source>
        <dbReference type="ARBA" id="ARBA00002663"/>
    </source>
</evidence>
<evidence type="ECO:0000256" key="4">
    <source>
        <dbReference type="ARBA" id="ARBA00022759"/>
    </source>
</evidence>
<accession>A0A451D5F6</accession>
<organism evidence="9 10">
    <name type="scientific">Buchnera aphidicola</name>
    <name type="common">Cinara kochiana kochiana</name>
    <dbReference type="NCBI Taxonomy" id="2518976"/>
    <lineage>
        <taxon>Bacteria</taxon>
        <taxon>Pseudomonadati</taxon>
        <taxon>Pseudomonadota</taxon>
        <taxon>Gammaproteobacteria</taxon>
        <taxon>Enterobacterales</taxon>
        <taxon>Erwiniaceae</taxon>
        <taxon>Buchnera</taxon>
    </lineage>
</organism>
<evidence type="ECO:0000313" key="10">
    <source>
        <dbReference type="Proteomes" id="UP000294380"/>
    </source>
</evidence>
<keyword evidence="5 7" id="KW-0378">Hydrolase</keyword>
<evidence type="ECO:0000256" key="8">
    <source>
        <dbReference type="NCBIfam" id="TIGR00188"/>
    </source>
</evidence>
<protein>
    <recommendedName>
        <fullName evidence="7 8">Ribonuclease P protein component</fullName>
        <shortName evidence="7">RNase P protein</shortName>
        <shortName evidence="7">RNaseP protein</shortName>
        <ecNumber evidence="7 8">3.1.26.5</ecNumber>
    </recommendedName>
    <alternativeName>
        <fullName evidence="7">Protein C5</fullName>
    </alternativeName>
</protein>
<dbReference type="InterPro" id="IPR020568">
    <property type="entry name" value="Ribosomal_Su5_D2-typ_SF"/>
</dbReference>
<sequence>MSQFFFSKKLRLLSNNQFQCVYNKNYKIDIKSFIMLRCLNYLKFPRLGISIAKKNIMYAHDRNRIKRLIRESFRLIQHNLLLMDFIIIVKKNTHLLSNSNILRFLQKLWCYNNKNNFLNINKV</sequence>
<dbReference type="InterPro" id="IPR000100">
    <property type="entry name" value="RNase_P"/>
</dbReference>
<dbReference type="AlphaFoldDB" id="A0A451D5F6"/>
<dbReference type="Pfam" id="PF00825">
    <property type="entry name" value="Ribonuclease_P"/>
    <property type="match status" value="1"/>
</dbReference>
<dbReference type="OrthoDB" id="9796422at2"/>
<comment type="catalytic activity">
    <reaction evidence="7">
        <text>Endonucleolytic cleavage of RNA, removing 5'-extranucleotides from tRNA precursor.</text>
        <dbReference type="EC" id="3.1.26.5"/>
    </reaction>
</comment>
<dbReference type="Proteomes" id="UP000294380">
    <property type="component" value="Chromosome"/>
</dbReference>
<comment type="similarity">
    <text evidence="7">Belongs to the RnpA family.</text>
</comment>
<keyword evidence="6 7" id="KW-0694">RNA-binding</keyword>
<dbReference type="EMBL" id="LR217707">
    <property type="protein sequence ID" value="VFP80934.1"/>
    <property type="molecule type" value="Genomic_DNA"/>
</dbReference>
<evidence type="ECO:0000256" key="6">
    <source>
        <dbReference type="ARBA" id="ARBA00022884"/>
    </source>
</evidence>
<dbReference type="PROSITE" id="PS00648">
    <property type="entry name" value="RIBONUCLEASE_P"/>
    <property type="match status" value="1"/>
</dbReference>
<keyword evidence="4 7" id="KW-0255">Endonuclease</keyword>